<dbReference type="HOGENOM" id="CLU_1110339_0_0_10"/>
<keyword evidence="3" id="KW-1185">Reference proteome</keyword>
<dbReference type="Gene3D" id="2.160.20.120">
    <property type="match status" value="1"/>
</dbReference>
<organism evidence="2 3">
    <name type="scientific">Flagellimonas lutaonensis</name>
    <dbReference type="NCBI Taxonomy" id="516051"/>
    <lineage>
        <taxon>Bacteria</taxon>
        <taxon>Pseudomonadati</taxon>
        <taxon>Bacteroidota</taxon>
        <taxon>Flavobacteriia</taxon>
        <taxon>Flavobacteriales</taxon>
        <taxon>Flavobacteriaceae</taxon>
        <taxon>Flagellimonas</taxon>
    </lineage>
</organism>
<dbReference type="Pfam" id="PF10988">
    <property type="entry name" value="DUF2807"/>
    <property type="match status" value="1"/>
</dbReference>
<dbReference type="EMBL" id="CP011071">
    <property type="protein sequence ID" value="AKA35661.1"/>
    <property type="molecule type" value="Genomic_DNA"/>
</dbReference>
<dbReference type="RefSeq" id="WP_045802291.1">
    <property type="nucleotide sequence ID" value="NZ_CP011071.1"/>
</dbReference>
<name>A0A0D5YUT9_9FLAO</name>
<keyword evidence="2" id="KW-0449">Lipoprotein</keyword>
<feature type="domain" description="Putative auto-transporter adhesin head GIN" evidence="1">
    <location>
        <begin position="57"/>
        <end position="249"/>
    </location>
</feature>
<dbReference type="OrthoDB" id="1466971at2"/>
<evidence type="ECO:0000313" key="3">
    <source>
        <dbReference type="Proteomes" id="UP000032726"/>
    </source>
</evidence>
<gene>
    <name evidence="2" type="ORF">VC82_2064</name>
</gene>
<dbReference type="PATRIC" id="fig|516051.4.peg.2126"/>
<proteinExistence type="predicted"/>
<dbReference type="KEGG" id="mlt:VC82_2064"/>
<protein>
    <submittedName>
        <fullName evidence="2">Conserved hypothetical lipoprotein</fullName>
    </submittedName>
</protein>
<dbReference type="Proteomes" id="UP000032726">
    <property type="component" value="Chromosome"/>
</dbReference>
<dbReference type="InterPro" id="IPR021255">
    <property type="entry name" value="DUF2807"/>
</dbReference>
<evidence type="ECO:0000313" key="2">
    <source>
        <dbReference type="EMBL" id="AKA35661.1"/>
    </source>
</evidence>
<accession>A0A0D5YUT9</accession>
<sequence length="266" mass="29317">MLIGSEFGIWNLEFAVVKRSLWISVTLLLFSCNSENAPDCFQNAGDLKRIEVAVPSFTNITVFENLNLVLKQGDEQKVEIESGEFLLNEISAEVEDGRLVLRNDNSCNFIRDYGLSTVYVTSPNIEQVRSSTGLLVSSDGVLNYPSLSLVSESFNNPEAETTDGSFEMEVASETVTIVVNGIAYFKLRGTTTDFNITVAAGDTRIEGEGLVAENVQINHRGTNDVLVNPQQRLSGIIRGTGNVISINRPPEIEVEELFNGRLIFRD</sequence>
<dbReference type="STRING" id="516051.VC82_2064"/>
<dbReference type="AlphaFoldDB" id="A0A0D5YUT9"/>
<evidence type="ECO:0000259" key="1">
    <source>
        <dbReference type="Pfam" id="PF10988"/>
    </source>
</evidence>
<reference evidence="2 3" key="1">
    <citation type="submission" date="2015-03" db="EMBL/GenBank/DDBJ databases">
        <title>Complete genome sequence of Muricauda lutaonensis CC-HSB-11T, isolated from a coastal hot spring.</title>
        <authorList>
            <person name="Kim K.M."/>
        </authorList>
    </citation>
    <scope>NUCLEOTIDE SEQUENCE [LARGE SCALE GENOMIC DNA]</scope>
    <source>
        <strain evidence="2 3">CC-HSB-11</strain>
    </source>
</reference>